<reference evidence="5" key="1">
    <citation type="submission" date="2023-07" db="EMBL/GenBank/DDBJ databases">
        <title>A chromosome-level genome assembly of Lolium multiflorum.</title>
        <authorList>
            <person name="Chen Y."/>
            <person name="Copetti D."/>
            <person name="Kolliker R."/>
            <person name="Studer B."/>
        </authorList>
    </citation>
    <scope>NUCLEOTIDE SEQUENCE</scope>
    <source>
        <strain evidence="5">02402/16</strain>
        <tissue evidence="5">Leaf</tissue>
    </source>
</reference>
<dbReference type="PANTHER" id="PTHR48024:SF17">
    <property type="entry name" value="OS02G0602600 PROTEIN"/>
    <property type="match status" value="1"/>
</dbReference>
<evidence type="ECO:0000313" key="6">
    <source>
        <dbReference type="Proteomes" id="UP001231189"/>
    </source>
</evidence>
<organism evidence="5 6">
    <name type="scientific">Lolium multiflorum</name>
    <name type="common">Italian ryegrass</name>
    <name type="synonym">Lolium perenne subsp. multiflorum</name>
    <dbReference type="NCBI Taxonomy" id="4521"/>
    <lineage>
        <taxon>Eukaryota</taxon>
        <taxon>Viridiplantae</taxon>
        <taxon>Streptophyta</taxon>
        <taxon>Embryophyta</taxon>
        <taxon>Tracheophyta</taxon>
        <taxon>Spermatophyta</taxon>
        <taxon>Magnoliopsida</taxon>
        <taxon>Liliopsida</taxon>
        <taxon>Poales</taxon>
        <taxon>Poaceae</taxon>
        <taxon>BOP clade</taxon>
        <taxon>Pooideae</taxon>
        <taxon>Poodae</taxon>
        <taxon>Poeae</taxon>
        <taxon>Poeae Chloroplast Group 2 (Poeae type)</taxon>
        <taxon>Loliodinae</taxon>
        <taxon>Loliinae</taxon>
        <taxon>Lolium</taxon>
    </lineage>
</organism>
<dbReference type="GO" id="GO:0003723">
    <property type="term" value="F:RNA binding"/>
    <property type="evidence" value="ECO:0007669"/>
    <property type="project" value="UniProtKB-UniRule"/>
</dbReference>
<protein>
    <recommendedName>
        <fullName evidence="4">RRM domain-containing protein</fullName>
    </recommendedName>
</protein>
<keyword evidence="6" id="KW-1185">Reference proteome</keyword>
<comment type="caution">
    <text evidence="5">The sequence shown here is derived from an EMBL/GenBank/DDBJ whole genome shotgun (WGS) entry which is preliminary data.</text>
</comment>
<evidence type="ECO:0000256" key="2">
    <source>
        <dbReference type="PROSITE-ProRule" id="PRU00176"/>
    </source>
</evidence>
<feature type="region of interest" description="Disordered" evidence="3">
    <location>
        <begin position="1"/>
        <end position="49"/>
    </location>
</feature>
<sequence>MGKKKSGKNGDYPEPNTSTRKRKRRKPRDATPDPGSGSESSPPSSPASVRRLLEPYSKPRLVAFLAGEAAGDPALLARVRAAADASPSHRRIFVHGLPPHADGPALQAAFSAFGLLSDCHVLADRASGRCRGYGFLTFLCRSAALRAVRAPCAIVAGRPVSAQLASAGPDPSGAAAAGRRVYVTNVAPDASAERLGAFFARFGELQGGPFGFDAQTGSSRGYAMFLYRAAEGARKLLEEPYRVFDGRTLHCQLAADPARKKSKPSPASSVAAAASTALRPVLDAVAAAGAGDLAMYARNPAQAAALLGQNPVLAAAALSSALASTGVVLSPAAPTAAQSPAAFSHVSCPVATAAATRSPSGPAVAPPPVKVWSRPNGAAGLLGPYKPPSSHLQRPSSPGRKWAMLGN</sequence>
<dbReference type="SUPFAM" id="SSF54928">
    <property type="entry name" value="RNA-binding domain, RBD"/>
    <property type="match status" value="2"/>
</dbReference>
<dbReference type="SMART" id="SM00360">
    <property type="entry name" value="RRM"/>
    <property type="match status" value="2"/>
</dbReference>
<dbReference type="InterPro" id="IPR035979">
    <property type="entry name" value="RBD_domain_sf"/>
</dbReference>
<dbReference type="InterPro" id="IPR050886">
    <property type="entry name" value="RNA-binding_reg"/>
</dbReference>
<evidence type="ECO:0000313" key="5">
    <source>
        <dbReference type="EMBL" id="KAK1648288.1"/>
    </source>
</evidence>
<feature type="region of interest" description="Disordered" evidence="3">
    <location>
        <begin position="354"/>
        <end position="407"/>
    </location>
</feature>
<dbReference type="PANTHER" id="PTHR48024">
    <property type="entry name" value="GEO13361P1-RELATED"/>
    <property type="match status" value="1"/>
</dbReference>
<keyword evidence="1 2" id="KW-0694">RNA-binding</keyword>
<feature type="compositionally biased region" description="Low complexity" evidence="3">
    <location>
        <begin position="32"/>
        <end position="48"/>
    </location>
</feature>
<evidence type="ECO:0000256" key="3">
    <source>
        <dbReference type="SAM" id="MobiDB-lite"/>
    </source>
</evidence>
<dbReference type="Pfam" id="PF00076">
    <property type="entry name" value="RRM_1"/>
    <property type="match status" value="2"/>
</dbReference>
<evidence type="ECO:0000256" key="1">
    <source>
        <dbReference type="ARBA" id="ARBA00022884"/>
    </source>
</evidence>
<dbReference type="Gene3D" id="3.30.70.330">
    <property type="match status" value="2"/>
</dbReference>
<feature type="domain" description="RRM" evidence="4">
    <location>
        <begin position="179"/>
        <end position="256"/>
    </location>
</feature>
<dbReference type="InterPro" id="IPR012677">
    <property type="entry name" value="Nucleotide-bd_a/b_plait_sf"/>
</dbReference>
<dbReference type="GO" id="GO:0005634">
    <property type="term" value="C:nucleus"/>
    <property type="evidence" value="ECO:0007669"/>
    <property type="project" value="TreeGrafter"/>
</dbReference>
<dbReference type="InterPro" id="IPR000504">
    <property type="entry name" value="RRM_dom"/>
</dbReference>
<dbReference type="AlphaFoldDB" id="A0AAD8W9H4"/>
<feature type="domain" description="RRM" evidence="4">
    <location>
        <begin position="90"/>
        <end position="188"/>
    </location>
</feature>
<dbReference type="EMBL" id="JAUUTY010000004">
    <property type="protein sequence ID" value="KAK1648288.1"/>
    <property type="molecule type" value="Genomic_DNA"/>
</dbReference>
<accession>A0AAD8W9H4</accession>
<dbReference type="Proteomes" id="UP001231189">
    <property type="component" value="Unassembled WGS sequence"/>
</dbReference>
<dbReference type="PROSITE" id="PS50102">
    <property type="entry name" value="RRM"/>
    <property type="match status" value="2"/>
</dbReference>
<name>A0AAD8W9H4_LOLMU</name>
<gene>
    <name evidence="5" type="ORF">QYE76_066093</name>
</gene>
<proteinExistence type="predicted"/>
<evidence type="ECO:0000259" key="4">
    <source>
        <dbReference type="PROSITE" id="PS50102"/>
    </source>
</evidence>